<evidence type="ECO:0000313" key="2">
    <source>
        <dbReference type="EMBL" id="GEX85850.1"/>
    </source>
</evidence>
<organism evidence="2">
    <name type="scientific">Tanacetum cinerariifolium</name>
    <name type="common">Dalmatian daisy</name>
    <name type="synonym">Chrysanthemum cinerariifolium</name>
    <dbReference type="NCBI Taxonomy" id="118510"/>
    <lineage>
        <taxon>Eukaryota</taxon>
        <taxon>Viridiplantae</taxon>
        <taxon>Streptophyta</taxon>
        <taxon>Embryophyta</taxon>
        <taxon>Tracheophyta</taxon>
        <taxon>Spermatophyta</taxon>
        <taxon>Magnoliopsida</taxon>
        <taxon>eudicotyledons</taxon>
        <taxon>Gunneridae</taxon>
        <taxon>Pentapetalae</taxon>
        <taxon>asterids</taxon>
        <taxon>campanulids</taxon>
        <taxon>Asterales</taxon>
        <taxon>Asteraceae</taxon>
        <taxon>Asteroideae</taxon>
        <taxon>Anthemideae</taxon>
        <taxon>Anthemidinae</taxon>
        <taxon>Tanacetum</taxon>
    </lineage>
</organism>
<comment type="caution">
    <text evidence="2">The sequence shown here is derived from an EMBL/GenBank/DDBJ whole genome shotgun (WGS) entry which is preliminary data.</text>
</comment>
<evidence type="ECO:0000256" key="1">
    <source>
        <dbReference type="SAM" id="MobiDB-lite"/>
    </source>
</evidence>
<accession>A0A699HC23</accession>
<dbReference type="AlphaFoldDB" id="A0A699HC23"/>
<proteinExistence type="predicted"/>
<protein>
    <submittedName>
        <fullName evidence="2">Uncharacterized protein</fullName>
    </submittedName>
</protein>
<name>A0A699HC23_TANCI</name>
<feature type="region of interest" description="Disordered" evidence="1">
    <location>
        <begin position="17"/>
        <end position="45"/>
    </location>
</feature>
<sequence length="117" mass="12751">MSPPLSLIVSPRILPGKLLSTSESTPPPLTSPPPAPSQPSKQSSSLDINLDSIELIFFTPPTFPHPFFDSLKDLPPITTNPPLPQPSFESIECLANQPPPLLAMEPSLHLCHHNFRD</sequence>
<reference evidence="2" key="1">
    <citation type="journal article" date="2019" name="Sci. Rep.">
        <title>Draft genome of Tanacetum cinerariifolium, the natural source of mosquito coil.</title>
        <authorList>
            <person name="Yamashiro T."/>
            <person name="Shiraishi A."/>
            <person name="Satake H."/>
            <person name="Nakayama K."/>
        </authorList>
    </citation>
    <scope>NUCLEOTIDE SEQUENCE</scope>
</reference>
<feature type="compositionally biased region" description="Pro residues" evidence="1">
    <location>
        <begin position="25"/>
        <end position="37"/>
    </location>
</feature>
<gene>
    <name evidence="2" type="ORF">Tci_357825</name>
</gene>
<dbReference type="EMBL" id="BKCJ010134817">
    <property type="protein sequence ID" value="GEX85850.1"/>
    <property type="molecule type" value="Genomic_DNA"/>
</dbReference>